<feature type="domain" description="ATP-grasp" evidence="2">
    <location>
        <begin position="107"/>
        <end position="301"/>
    </location>
</feature>
<dbReference type="Proteomes" id="UP001194714">
    <property type="component" value="Unassembled WGS sequence"/>
</dbReference>
<name>A0ABS0AX56_9BACT</name>
<reference evidence="3 4" key="1">
    <citation type="submission" date="2020-01" db="EMBL/GenBank/DDBJ databases">
        <title>Draft genome sequence of Cand. Neptunochlamydia vexilliferae K9.</title>
        <authorList>
            <person name="Schulz F."/>
            <person name="Koestlbacher S."/>
            <person name="Wascher F."/>
            <person name="Pizzetti I."/>
            <person name="Horn M."/>
        </authorList>
    </citation>
    <scope>NUCLEOTIDE SEQUENCE [LARGE SCALE GENOMIC DNA]</scope>
    <source>
        <strain evidence="3 4">K9</strain>
    </source>
</reference>
<comment type="caution">
    <text evidence="3">The sequence shown here is derived from an EMBL/GenBank/DDBJ whole genome shotgun (WGS) entry which is preliminary data.</text>
</comment>
<organism evidence="3 4">
    <name type="scientific">Candidatus Neptunichlamydia vexilliferae</name>
    <dbReference type="NCBI Taxonomy" id="1651774"/>
    <lineage>
        <taxon>Bacteria</taxon>
        <taxon>Pseudomonadati</taxon>
        <taxon>Chlamydiota</taxon>
        <taxon>Chlamydiia</taxon>
        <taxon>Parachlamydiales</taxon>
        <taxon>Simkaniaceae</taxon>
        <taxon>Candidatus Neptunichlamydia</taxon>
    </lineage>
</organism>
<evidence type="ECO:0000256" key="1">
    <source>
        <dbReference type="PROSITE-ProRule" id="PRU00409"/>
    </source>
</evidence>
<dbReference type="EMBL" id="JAAEJV010000003">
    <property type="protein sequence ID" value="MBF5058722.1"/>
    <property type="molecule type" value="Genomic_DNA"/>
</dbReference>
<keyword evidence="1" id="KW-0067">ATP-binding</keyword>
<keyword evidence="1" id="KW-0547">Nucleotide-binding</keyword>
<protein>
    <recommendedName>
        <fullName evidence="2">ATP-grasp domain-containing protein</fullName>
    </recommendedName>
</protein>
<evidence type="ECO:0000313" key="3">
    <source>
        <dbReference type="EMBL" id="MBF5058722.1"/>
    </source>
</evidence>
<sequence>MKTLHVCNVNFEWELENRSKMGVKDSFMVHPNYLQLQFLPFLYAKPGDGVVVTHHPPEVPEGIAVHLFEDEIEGYDRIETWGWSKAIERWSPLPYKVPDCLREVASKAFSFTHSPNLPGAKLLHHPEEAKGWIAEGPYPKVLKTCYGMAGRRRIILEKPEDYEKAQAQVLKEFERGHQLIGEPWVNRQMDFSTQWVLGDEITYLGATVLENTKWGNYSRTYVGQDIPFLEEHLEKVQSPLKHLWARGFRGNLGIDAMVYDNKLHPIVEINTRKTMGWLALKLGKSLAYENGTQGLLPSFLMTDKKIPFQKQLVLL</sequence>
<proteinExistence type="predicted"/>
<evidence type="ECO:0000313" key="4">
    <source>
        <dbReference type="Proteomes" id="UP001194714"/>
    </source>
</evidence>
<keyword evidence="4" id="KW-1185">Reference proteome</keyword>
<dbReference type="RefSeq" id="WP_194847006.1">
    <property type="nucleotide sequence ID" value="NZ_JAAEJV010000003.1"/>
</dbReference>
<dbReference type="SUPFAM" id="SSF56059">
    <property type="entry name" value="Glutathione synthetase ATP-binding domain-like"/>
    <property type="match status" value="1"/>
</dbReference>
<dbReference type="InterPro" id="IPR011761">
    <property type="entry name" value="ATP-grasp"/>
</dbReference>
<evidence type="ECO:0000259" key="2">
    <source>
        <dbReference type="PROSITE" id="PS50975"/>
    </source>
</evidence>
<dbReference type="PROSITE" id="PS50975">
    <property type="entry name" value="ATP_GRASP"/>
    <property type="match status" value="1"/>
</dbReference>
<gene>
    <name evidence="3" type="ORF">NEPTK9_000221</name>
</gene>
<accession>A0ABS0AX56</accession>